<sequence>MNWKKALVVVPMSAALLIPTTGEYVSAASEDSMPTVSTAGADLRATLSTSLSEHANLAVITMRKGIEGAEDFDAAKAQLSENTDDLSAAIASVYGDEAGQAFKDMWSAHIGYFVDYVMGTAEEDEAKKQAALDELKQYRQEFSTFLDDATEGRVEADALAEGLQQHVNQLIGAFDAYVDGNYEEAFNLHAEASNHMFMPAKGLSSAITSQFPDKFNNTMAVTPASDLRQTLNNILSNHVVFAVTAMQNGIEGEESAEIFEANAAQLSENTDKLAKTIESVYGAEAGEQFKSMWSDHVSYFVDYVKATANEDEEAKQAALDELAQYREDFSAFMETATDGNISADAVAAELQEHVNQLIGSFDAYAAGNYEEAYDSFHEGYVYANDISKALSGAIVAQHPDKFESSMPSDMPKTGMGGTDKDMMDYIAYIVASVFVIMAAAGYTTYRRRNAAQSK</sequence>
<organism evidence="2 3">
    <name type="scientific">Gracilibacillus salinarum</name>
    <dbReference type="NCBI Taxonomy" id="2932255"/>
    <lineage>
        <taxon>Bacteria</taxon>
        <taxon>Bacillati</taxon>
        <taxon>Bacillota</taxon>
        <taxon>Bacilli</taxon>
        <taxon>Bacillales</taxon>
        <taxon>Bacillaceae</taxon>
        <taxon>Gracilibacillus</taxon>
    </lineage>
</organism>
<gene>
    <name evidence="2" type="ORF">MUN87_11850</name>
</gene>
<reference evidence="2 3" key="1">
    <citation type="submission" date="2022-04" db="EMBL/GenBank/DDBJ databases">
        <title>Gracilibacillus sp. isolated from saltern.</title>
        <authorList>
            <person name="Won M."/>
            <person name="Lee C.-M."/>
            <person name="Woen H.-Y."/>
            <person name="Kwon S.-W."/>
        </authorList>
    </citation>
    <scope>NUCLEOTIDE SEQUENCE [LARGE SCALE GENOMIC DNA]</scope>
    <source>
        <strain evidence="2 3">SSPM10-3</strain>
    </source>
</reference>
<evidence type="ECO:0000313" key="2">
    <source>
        <dbReference type="EMBL" id="UOQ83455.1"/>
    </source>
</evidence>
<evidence type="ECO:0000313" key="3">
    <source>
        <dbReference type="Proteomes" id="UP000831537"/>
    </source>
</evidence>
<keyword evidence="1" id="KW-0812">Transmembrane</keyword>
<dbReference type="Proteomes" id="UP000831537">
    <property type="component" value="Chromosome"/>
</dbReference>
<evidence type="ECO:0000256" key="1">
    <source>
        <dbReference type="SAM" id="Phobius"/>
    </source>
</evidence>
<protein>
    <submittedName>
        <fullName evidence="2">Copper amine oxidase</fullName>
    </submittedName>
</protein>
<keyword evidence="1" id="KW-0472">Membrane</keyword>
<keyword evidence="1" id="KW-1133">Transmembrane helix</keyword>
<feature type="transmembrane region" description="Helical" evidence="1">
    <location>
        <begin position="425"/>
        <end position="445"/>
    </location>
</feature>
<proteinExistence type="predicted"/>
<accession>A0ABY4GGK6</accession>
<keyword evidence="3" id="KW-1185">Reference proteome</keyword>
<dbReference type="EMBL" id="CP095071">
    <property type="protein sequence ID" value="UOQ83455.1"/>
    <property type="molecule type" value="Genomic_DNA"/>
</dbReference>
<name>A0ABY4GGK6_9BACI</name>
<dbReference type="RefSeq" id="WP_244740361.1">
    <property type="nucleotide sequence ID" value="NZ_CP095071.1"/>
</dbReference>